<dbReference type="GO" id="GO:0004674">
    <property type="term" value="F:protein serine/threonine kinase activity"/>
    <property type="evidence" value="ECO:0007669"/>
    <property type="project" value="UniProtKB-KW"/>
</dbReference>
<keyword evidence="3" id="KW-0808">Transferase</keyword>
<evidence type="ECO:0000256" key="8">
    <source>
        <dbReference type="ARBA" id="ARBA00048679"/>
    </source>
</evidence>
<comment type="caution">
    <text evidence="11">The sequence shown here is derived from an EMBL/GenBank/DDBJ whole genome shotgun (WGS) entry which is preliminary data.</text>
</comment>
<proteinExistence type="predicted"/>
<evidence type="ECO:0000256" key="1">
    <source>
        <dbReference type="ARBA" id="ARBA00012513"/>
    </source>
</evidence>
<evidence type="ECO:0000256" key="4">
    <source>
        <dbReference type="ARBA" id="ARBA00022741"/>
    </source>
</evidence>
<evidence type="ECO:0000256" key="3">
    <source>
        <dbReference type="ARBA" id="ARBA00022679"/>
    </source>
</evidence>
<evidence type="ECO:0000256" key="7">
    <source>
        <dbReference type="ARBA" id="ARBA00047899"/>
    </source>
</evidence>
<comment type="catalytic activity">
    <reaction evidence="7">
        <text>L-threonyl-[protein] + ATP = O-phospho-L-threonyl-[protein] + ADP + H(+)</text>
        <dbReference type="Rhea" id="RHEA:46608"/>
        <dbReference type="Rhea" id="RHEA-COMP:11060"/>
        <dbReference type="Rhea" id="RHEA-COMP:11605"/>
        <dbReference type="ChEBI" id="CHEBI:15378"/>
        <dbReference type="ChEBI" id="CHEBI:30013"/>
        <dbReference type="ChEBI" id="CHEBI:30616"/>
        <dbReference type="ChEBI" id="CHEBI:61977"/>
        <dbReference type="ChEBI" id="CHEBI:456216"/>
        <dbReference type="EC" id="2.7.11.1"/>
    </reaction>
</comment>
<evidence type="ECO:0000256" key="9">
    <source>
        <dbReference type="SAM" id="SignalP"/>
    </source>
</evidence>
<feature type="chain" id="PRO_5044783832" description="non-specific serine/threonine protein kinase" evidence="9">
    <location>
        <begin position="19"/>
        <end position="147"/>
    </location>
</feature>
<evidence type="ECO:0000313" key="12">
    <source>
        <dbReference type="Proteomes" id="UP001642260"/>
    </source>
</evidence>
<evidence type="ECO:0000256" key="5">
    <source>
        <dbReference type="ARBA" id="ARBA00022777"/>
    </source>
</evidence>
<keyword evidence="12" id="KW-1185">Reference proteome</keyword>
<accession>A0ABC8IVS8</accession>
<dbReference type="SUPFAM" id="SSF56112">
    <property type="entry name" value="Protein kinase-like (PK-like)"/>
    <property type="match status" value="1"/>
</dbReference>
<keyword evidence="4" id="KW-0547">Nucleotide-binding</keyword>
<sequence>MLGHMSTWLLRLFQITLTHPKCGWQEKDMGARWTLGIFMFELFYGTTPFKGMDHELTLANIVARTLEFSKEPTIPSAAKDLISLLLAKDPIRRLGSSLGASAVKRHPFFQGVNWAFLMCTRPPFRPPPFRKELLSDEICPETHVNYY</sequence>
<keyword evidence="5" id="KW-0418">Kinase</keyword>
<keyword evidence="6" id="KW-0067">ATP-binding</keyword>
<feature type="domain" description="Protein kinase" evidence="10">
    <location>
        <begin position="1"/>
        <end position="109"/>
    </location>
</feature>
<name>A0ABC8IVS8_ERUVS</name>
<dbReference type="Proteomes" id="UP001642260">
    <property type="component" value="Unassembled WGS sequence"/>
</dbReference>
<dbReference type="Gene3D" id="1.10.510.10">
    <property type="entry name" value="Transferase(Phosphotransferase) domain 1"/>
    <property type="match status" value="1"/>
</dbReference>
<evidence type="ECO:0000256" key="6">
    <source>
        <dbReference type="ARBA" id="ARBA00022840"/>
    </source>
</evidence>
<evidence type="ECO:0000259" key="10">
    <source>
        <dbReference type="PROSITE" id="PS50011"/>
    </source>
</evidence>
<evidence type="ECO:0000256" key="2">
    <source>
        <dbReference type="ARBA" id="ARBA00022527"/>
    </source>
</evidence>
<dbReference type="AlphaFoldDB" id="A0ABC8IVS8"/>
<gene>
    <name evidence="11" type="ORF">ERUC_LOCUS3453</name>
</gene>
<reference evidence="11 12" key="1">
    <citation type="submission" date="2022-03" db="EMBL/GenBank/DDBJ databases">
        <authorList>
            <person name="Macdonald S."/>
            <person name="Ahmed S."/>
            <person name="Newling K."/>
        </authorList>
    </citation>
    <scope>NUCLEOTIDE SEQUENCE [LARGE SCALE GENOMIC DNA]</scope>
</reference>
<dbReference type="PANTHER" id="PTHR45637">
    <property type="entry name" value="FLIPPASE KINASE 1-RELATED"/>
    <property type="match status" value="1"/>
</dbReference>
<dbReference type="GO" id="GO:0005524">
    <property type="term" value="F:ATP binding"/>
    <property type="evidence" value="ECO:0007669"/>
    <property type="project" value="UniProtKB-KW"/>
</dbReference>
<dbReference type="EMBL" id="CAKOAT010058711">
    <property type="protein sequence ID" value="CAH8303642.1"/>
    <property type="molecule type" value="Genomic_DNA"/>
</dbReference>
<organism evidence="11 12">
    <name type="scientific">Eruca vesicaria subsp. sativa</name>
    <name type="common">Garden rocket</name>
    <name type="synonym">Eruca sativa</name>
    <dbReference type="NCBI Taxonomy" id="29727"/>
    <lineage>
        <taxon>Eukaryota</taxon>
        <taxon>Viridiplantae</taxon>
        <taxon>Streptophyta</taxon>
        <taxon>Embryophyta</taxon>
        <taxon>Tracheophyta</taxon>
        <taxon>Spermatophyta</taxon>
        <taxon>Magnoliopsida</taxon>
        <taxon>eudicotyledons</taxon>
        <taxon>Gunneridae</taxon>
        <taxon>Pentapetalae</taxon>
        <taxon>rosids</taxon>
        <taxon>malvids</taxon>
        <taxon>Brassicales</taxon>
        <taxon>Brassicaceae</taxon>
        <taxon>Brassiceae</taxon>
        <taxon>Eruca</taxon>
    </lineage>
</organism>
<keyword evidence="9" id="KW-0732">Signal</keyword>
<evidence type="ECO:0000313" key="11">
    <source>
        <dbReference type="EMBL" id="CAH8303642.1"/>
    </source>
</evidence>
<feature type="signal peptide" evidence="9">
    <location>
        <begin position="1"/>
        <end position="18"/>
    </location>
</feature>
<dbReference type="PROSITE" id="PS50011">
    <property type="entry name" value="PROTEIN_KINASE_DOM"/>
    <property type="match status" value="1"/>
</dbReference>
<dbReference type="Pfam" id="PF00069">
    <property type="entry name" value="Pkinase"/>
    <property type="match status" value="1"/>
</dbReference>
<dbReference type="InterPro" id="IPR000719">
    <property type="entry name" value="Prot_kinase_dom"/>
</dbReference>
<dbReference type="EC" id="2.7.11.1" evidence="1"/>
<dbReference type="InterPro" id="IPR011009">
    <property type="entry name" value="Kinase-like_dom_sf"/>
</dbReference>
<keyword evidence="2" id="KW-0723">Serine/threonine-protein kinase</keyword>
<protein>
    <recommendedName>
        <fullName evidence="1">non-specific serine/threonine protein kinase</fullName>
        <ecNumber evidence="1">2.7.11.1</ecNumber>
    </recommendedName>
</protein>
<comment type="catalytic activity">
    <reaction evidence="8">
        <text>L-seryl-[protein] + ATP = O-phospho-L-seryl-[protein] + ADP + H(+)</text>
        <dbReference type="Rhea" id="RHEA:17989"/>
        <dbReference type="Rhea" id="RHEA-COMP:9863"/>
        <dbReference type="Rhea" id="RHEA-COMP:11604"/>
        <dbReference type="ChEBI" id="CHEBI:15378"/>
        <dbReference type="ChEBI" id="CHEBI:29999"/>
        <dbReference type="ChEBI" id="CHEBI:30616"/>
        <dbReference type="ChEBI" id="CHEBI:83421"/>
        <dbReference type="ChEBI" id="CHEBI:456216"/>
        <dbReference type="EC" id="2.7.11.1"/>
    </reaction>
</comment>